<name>A0ABZ1LK41_9ACTN</name>
<accession>A0ABZ1LK41</accession>
<evidence type="ECO:0000313" key="1">
    <source>
        <dbReference type="EMBL" id="WTR74887.1"/>
    </source>
</evidence>
<reference evidence="1 2" key="1">
    <citation type="submission" date="2022-10" db="EMBL/GenBank/DDBJ databases">
        <title>The complete genomes of actinobacterial strains from the NBC collection.</title>
        <authorList>
            <person name="Joergensen T.S."/>
            <person name="Alvarez Arevalo M."/>
            <person name="Sterndorff E.B."/>
            <person name="Faurdal D."/>
            <person name="Vuksanovic O."/>
            <person name="Mourched A.-S."/>
            <person name="Charusanti P."/>
            <person name="Shaw S."/>
            <person name="Blin K."/>
            <person name="Weber T."/>
        </authorList>
    </citation>
    <scope>NUCLEOTIDE SEQUENCE [LARGE SCALE GENOMIC DNA]</scope>
    <source>
        <strain evidence="1 2">NBC_00123</strain>
    </source>
</reference>
<dbReference type="RefSeq" id="WP_371637372.1">
    <property type="nucleotide sequence ID" value="NZ_CP108062.1"/>
</dbReference>
<evidence type="ECO:0000313" key="2">
    <source>
        <dbReference type="Proteomes" id="UP001622594"/>
    </source>
</evidence>
<dbReference type="Proteomes" id="UP001622594">
    <property type="component" value="Chromosome"/>
</dbReference>
<sequence>MPPADFHTSLKIDFSRGITRSSLSLRMFASFGMMLALLGCQVTPGGESEAERPKLRELVNIDDRILEYAKGAASRAPYTPPGDTARERLAEGVRHLLNGDTGEAEQRLADVGFRVTRLTDTASGRRYDEVAAREPGAEARWGRLYVNADATLRWSVQVPHPVADSDTESLGVRLLEEVPGGALVVAGAHRTAGRGDAADVAHRTDSAFHAIIAEMQKKGIPGIQLHGFARDSDRPFDAILSTGATRTAPMEAAALADRMQGDGLRVCRGWSRRCPLEGTTNAQGKSAKLDGAIFLHAELAPGARGNGNDADEVAVALSGLLETWYEAGR</sequence>
<dbReference type="EMBL" id="CP108188">
    <property type="protein sequence ID" value="WTR74887.1"/>
    <property type="molecule type" value="Genomic_DNA"/>
</dbReference>
<organism evidence="1 2">
    <name type="scientific">Streptomyces zaomyceticus</name>
    <dbReference type="NCBI Taxonomy" id="68286"/>
    <lineage>
        <taxon>Bacteria</taxon>
        <taxon>Bacillati</taxon>
        <taxon>Actinomycetota</taxon>
        <taxon>Actinomycetes</taxon>
        <taxon>Kitasatosporales</taxon>
        <taxon>Streptomycetaceae</taxon>
        <taxon>Streptomyces</taxon>
    </lineage>
</organism>
<protein>
    <recommendedName>
        <fullName evidence="3">Lipoprotein</fullName>
    </recommendedName>
</protein>
<keyword evidence="2" id="KW-1185">Reference proteome</keyword>
<evidence type="ECO:0008006" key="3">
    <source>
        <dbReference type="Google" id="ProtNLM"/>
    </source>
</evidence>
<gene>
    <name evidence="1" type="ORF">OG814_39255</name>
</gene>
<proteinExistence type="predicted"/>